<organism evidence="10 11">
    <name type="scientific">Paractinoplanes rhizophilus</name>
    <dbReference type="NCBI Taxonomy" id="1416877"/>
    <lineage>
        <taxon>Bacteria</taxon>
        <taxon>Bacillati</taxon>
        <taxon>Actinomycetota</taxon>
        <taxon>Actinomycetes</taxon>
        <taxon>Micromonosporales</taxon>
        <taxon>Micromonosporaceae</taxon>
        <taxon>Paractinoplanes</taxon>
    </lineage>
</organism>
<evidence type="ECO:0000256" key="4">
    <source>
        <dbReference type="ARBA" id="ARBA00022679"/>
    </source>
</evidence>
<evidence type="ECO:0000313" key="11">
    <source>
        <dbReference type="Proteomes" id="UP001596548"/>
    </source>
</evidence>
<feature type="transmembrane region" description="Helical" evidence="8">
    <location>
        <begin position="274"/>
        <end position="294"/>
    </location>
</feature>
<evidence type="ECO:0000256" key="6">
    <source>
        <dbReference type="ARBA" id="ARBA00022989"/>
    </source>
</evidence>
<name>A0ABW2HW59_9ACTN</name>
<evidence type="ECO:0000256" key="1">
    <source>
        <dbReference type="ARBA" id="ARBA00004651"/>
    </source>
</evidence>
<accession>A0ABW2HW59</accession>
<reference evidence="11" key="1">
    <citation type="journal article" date="2019" name="Int. J. Syst. Evol. Microbiol.">
        <title>The Global Catalogue of Microorganisms (GCM) 10K type strain sequencing project: providing services to taxonomists for standard genome sequencing and annotation.</title>
        <authorList>
            <consortium name="The Broad Institute Genomics Platform"/>
            <consortium name="The Broad Institute Genome Sequencing Center for Infectious Disease"/>
            <person name="Wu L."/>
            <person name="Ma J."/>
        </authorList>
    </citation>
    <scope>NUCLEOTIDE SEQUENCE [LARGE SCALE GENOMIC DNA]</scope>
    <source>
        <strain evidence="11">XZYJT-10</strain>
    </source>
</reference>
<feature type="domain" description="Glycosyltransferase RgtA/B/C/D-like" evidence="9">
    <location>
        <begin position="81"/>
        <end position="207"/>
    </location>
</feature>
<dbReference type="RefSeq" id="WP_378973049.1">
    <property type="nucleotide sequence ID" value="NZ_JBHTBJ010000022.1"/>
</dbReference>
<dbReference type="Pfam" id="PF13231">
    <property type="entry name" value="PMT_2"/>
    <property type="match status" value="1"/>
</dbReference>
<keyword evidence="5 8" id="KW-0812">Transmembrane</keyword>
<evidence type="ECO:0000259" key="9">
    <source>
        <dbReference type="Pfam" id="PF13231"/>
    </source>
</evidence>
<evidence type="ECO:0000256" key="5">
    <source>
        <dbReference type="ARBA" id="ARBA00022692"/>
    </source>
</evidence>
<feature type="transmembrane region" description="Helical" evidence="8">
    <location>
        <begin position="204"/>
        <end position="223"/>
    </location>
</feature>
<feature type="transmembrane region" description="Helical" evidence="8">
    <location>
        <begin position="306"/>
        <end position="339"/>
    </location>
</feature>
<comment type="subcellular location">
    <subcellularLocation>
        <location evidence="1">Cell membrane</location>
        <topology evidence="1">Multi-pass membrane protein</topology>
    </subcellularLocation>
</comment>
<comment type="caution">
    <text evidence="10">The sequence shown here is derived from an EMBL/GenBank/DDBJ whole genome shotgun (WGS) entry which is preliminary data.</text>
</comment>
<dbReference type="PANTHER" id="PTHR33908">
    <property type="entry name" value="MANNOSYLTRANSFERASE YKCB-RELATED"/>
    <property type="match status" value="1"/>
</dbReference>
<dbReference type="EC" id="2.4.-.-" evidence="10"/>
<keyword evidence="11" id="KW-1185">Reference proteome</keyword>
<keyword evidence="4 10" id="KW-0808">Transferase</keyword>
<keyword evidence="6 8" id="KW-1133">Transmembrane helix</keyword>
<feature type="transmembrane region" description="Helical" evidence="8">
    <location>
        <begin position="138"/>
        <end position="156"/>
    </location>
</feature>
<feature type="transmembrane region" description="Helical" evidence="8">
    <location>
        <begin position="113"/>
        <end position="131"/>
    </location>
</feature>
<evidence type="ECO:0000256" key="3">
    <source>
        <dbReference type="ARBA" id="ARBA00022676"/>
    </source>
</evidence>
<keyword evidence="3 10" id="KW-0328">Glycosyltransferase</keyword>
<evidence type="ECO:0000256" key="2">
    <source>
        <dbReference type="ARBA" id="ARBA00022475"/>
    </source>
</evidence>
<keyword evidence="2" id="KW-1003">Cell membrane</keyword>
<dbReference type="InterPro" id="IPR038731">
    <property type="entry name" value="RgtA/B/C-like"/>
</dbReference>
<feature type="transmembrane region" description="Helical" evidence="8">
    <location>
        <begin position="57"/>
        <end position="77"/>
    </location>
</feature>
<protein>
    <submittedName>
        <fullName evidence="10">Glycosyltransferase family 39 protein</fullName>
        <ecNumber evidence="10">2.4.-.-</ecNumber>
    </submittedName>
</protein>
<dbReference type="InterPro" id="IPR050297">
    <property type="entry name" value="LipidA_mod_glycosyltrf_83"/>
</dbReference>
<evidence type="ECO:0000256" key="7">
    <source>
        <dbReference type="ARBA" id="ARBA00023136"/>
    </source>
</evidence>
<dbReference type="PANTHER" id="PTHR33908:SF3">
    <property type="entry name" value="UNDECAPRENYL PHOSPHATE-ALPHA-4-AMINO-4-DEOXY-L-ARABINOSE ARABINOSYL TRANSFERASE"/>
    <property type="match status" value="1"/>
</dbReference>
<feature type="transmembrane region" description="Helical" evidence="8">
    <location>
        <begin position="89"/>
        <end position="107"/>
    </location>
</feature>
<evidence type="ECO:0000256" key="8">
    <source>
        <dbReference type="SAM" id="Phobius"/>
    </source>
</evidence>
<feature type="transmembrane region" description="Helical" evidence="8">
    <location>
        <begin position="243"/>
        <end position="267"/>
    </location>
</feature>
<keyword evidence="7 8" id="KW-0472">Membrane</keyword>
<gene>
    <name evidence="10" type="ORF">ACFQS1_25930</name>
</gene>
<evidence type="ECO:0000313" key="10">
    <source>
        <dbReference type="EMBL" id="MFC7277448.1"/>
    </source>
</evidence>
<dbReference type="EMBL" id="JBHTBJ010000022">
    <property type="protein sequence ID" value="MFC7277448.1"/>
    <property type="molecule type" value="Genomic_DNA"/>
</dbReference>
<sequence length="485" mass="52344">MTTAKLAPAWLRAHLCWLAPAVATWLVVGYEAARPQPWRDELASWSAATRTVPEIIALGRHIDGVLVPYYLFLHWWVGWRGDSVAAMRAPSLLAMMATAAAVALLARRFWGDAAGLLAGLVFAVLPVISRYGQEIRGYAFATLFATLATLALVAALEKAQWWRWPLYGSCVALAGLSHLVALLVLGGHLVIAIVLARWFGRWRLLWWLIAAAAGAGVVLSLTYRGFGQRAAQLGWLDPATPAALADIPGAIFLAPVTGGVVAGLAVAALWRERAAAAVLLWMPVLIPVGLLYAYDQLAGPIFLGRYLLFCVPLLCALAGAALCVLRLPVAALAVLALAAVGLPVQADIRRDHSNYDYRAAAQVILDGRRAGDGIVYEPRDGWQTVDLGLGYYLRDRAPRDVLLVSDPIENASLRASECPDEIKCLGNTDRVWVVAADNLDPPFRATPTNQLGYGTKALLDAYFVAIVSYRVDGFTIALFVRPPVV</sequence>
<dbReference type="GO" id="GO:0016757">
    <property type="term" value="F:glycosyltransferase activity"/>
    <property type="evidence" value="ECO:0007669"/>
    <property type="project" value="UniProtKB-KW"/>
</dbReference>
<proteinExistence type="predicted"/>
<feature type="transmembrane region" description="Helical" evidence="8">
    <location>
        <begin position="176"/>
        <end position="197"/>
    </location>
</feature>
<dbReference type="Proteomes" id="UP001596548">
    <property type="component" value="Unassembled WGS sequence"/>
</dbReference>